<name>A0A286AC78_9PROT</name>
<dbReference type="GO" id="GO:0008930">
    <property type="term" value="F:methylthioadenosine nucleosidase activity"/>
    <property type="evidence" value="ECO:0007669"/>
    <property type="project" value="TreeGrafter"/>
</dbReference>
<accession>A0A286AC78</accession>
<proteinExistence type="predicted"/>
<dbReference type="GO" id="GO:0005829">
    <property type="term" value="C:cytosol"/>
    <property type="evidence" value="ECO:0007669"/>
    <property type="project" value="TreeGrafter"/>
</dbReference>
<gene>
    <name evidence="2" type="ORF">SAMN06297164_2473</name>
</gene>
<dbReference type="EMBL" id="OCMU01000001">
    <property type="protein sequence ID" value="SOD19475.1"/>
    <property type="molecule type" value="Genomic_DNA"/>
</dbReference>
<sequence>MSSSIERLLAENIKGSVDFALIAIREDEFEAVLHYFPPTAEAEGEHRTYEISDFQTAEGSIYRAAILRSLEQGHSAAQATASDVISDLDPAWIVLIGIAGAVPETEFSLGDVVLATRVVDFSITAALADGKKETAHRGAPAHKAVQNLVNRLSALKSRLGDWNHLSSLGISIPPVSIEEGLSHITDEVWKDKLRLSLQHRFETNEGNTPRQPIVTTAPIASGNMLMKDPALLQDWLENARDLKAVEMELPGVFEAARSVKGDKPVLAIRGISDIVGFKRDPAWTAFACRTAASLARALLNLQRITPRSKQQSADISKNITNKISSEHLLFANGAIAEHHGEDAKTTLEMILMRRASPGQDTLAQMHELARFLDDGGKFAAAPPSIKTEVYDWIVRIAASNECLADAEHALIKLQELEQPASIAAQAWMEAARGEVDTALRMLRSVDSAAGRSNMFGILRTKKRDIDALAYLDSVVMR</sequence>
<evidence type="ECO:0000313" key="3">
    <source>
        <dbReference type="Proteomes" id="UP000219335"/>
    </source>
</evidence>
<evidence type="ECO:0000313" key="2">
    <source>
        <dbReference type="EMBL" id="SOD19475.1"/>
    </source>
</evidence>
<dbReference type="Pfam" id="PF01048">
    <property type="entry name" value="PNP_UDP_1"/>
    <property type="match status" value="1"/>
</dbReference>
<dbReference type="GO" id="GO:0009116">
    <property type="term" value="P:nucleoside metabolic process"/>
    <property type="evidence" value="ECO:0007669"/>
    <property type="project" value="InterPro"/>
</dbReference>
<dbReference type="GO" id="GO:0019284">
    <property type="term" value="P:L-methionine salvage from S-adenosylmethionine"/>
    <property type="evidence" value="ECO:0007669"/>
    <property type="project" value="TreeGrafter"/>
</dbReference>
<protein>
    <submittedName>
        <fullName evidence="2">Nucleoside phosphorylase</fullName>
    </submittedName>
</protein>
<dbReference type="RefSeq" id="WP_097105913.1">
    <property type="nucleotide sequence ID" value="NZ_OCMU01000001.1"/>
</dbReference>
<evidence type="ECO:0000259" key="1">
    <source>
        <dbReference type="Pfam" id="PF01048"/>
    </source>
</evidence>
<organism evidence="2 3">
    <name type="scientific">Nitrosomonas ureae</name>
    <dbReference type="NCBI Taxonomy" id="44577"/>
    <lineage>
        <taxon>Bacteria</taxon>
        <taxon>Pseudomonadati</taxon>
        <taxon>Pseudomonadota</taxon>
        <taxon>Betaproteobacteria</taxon>
        <taxon>Nitrosomonadales</taxon>
        <taxon>Nitrosomonadaceae</taxon>
        <taxon>Nitrosomonas</taxon>
    </lineage>
</organism>
<dbReference type="GO" id="GO:0008782">
    <property type="term" value="F:adenosylhomocysteine nucleosidase activity"/>
    <property type="evidence" value="ECO:0007669"/>
    <property type="project" value="TreeGrafter"/>
</dbReference>
<feature type="domain" description="Nucleoside phosphorylase" evidence="1">
    <location>
        <begin position="26"/>
        <end position="285"/>
    </location>
</feature>
<dbReference type="PANTHER" id="PTHR46832">
    <property type="entry name" value="5'-METHYLTHIOADENOSINE/S-ADENOSYLHOMOCYSTEINE NUCLEOSIDASE"/>
    <property type="match status" value="1"/>
</dbReference>
<dbReference type="AlphaFoldDB" id="A0A286AC78"/>
<reference evidence="2 3" key="1">
    <citation type="submission" date="2017-09" db="EMBL/GenBank/DDBJ databases">
        <authorList>
            <person name="Ehlers B."/>
            <person name="Leendertz F.H."/>
        </authorList>
    </citation>
    <scope>NUCLEOTIDE SEQUENCE [LARGE SCALE GENOMIC DNA]</scope>
    <source>
        <strain evidence="2 3">Nm42</strain>
    </source>
</reference>
<dbReference type="InterPro" id="IPR000845">
    <property type="entry name" value="Nucleoside_phosphorylase_d"/>
</dbReference>
<dbReference type="PANTHER" id="PTHR46832:SF1">
    <property type="entry name" value="5'-METHYLTHIOADENOSINE_S-ADENOSYLHOMOCYSTEINE NUCLEOSIDASE"/>
    <property type="match status" value="1"/>
</dbReference>
<dbReference type="Proteomes" id="UP000219335">
    <property type="component" value="Unassembled WGS sequence"/>
</dbReference>
<dbReference type="InterPro" id="IPR035994">
    <property type="entry name" value="Nucleoside_phosphorylase_sf"/>
</dbReference>
<dbReference type="Gene3D" id="3.40.50.1580">
    <property type="entry name" value="Nucleoside phosphorylase domain"/>
    <property type="match status" value="1"/>
</dbReference>
<dbReference type="SUPFAM" id="SSF53167">
    <property type="entry name" value="Purine and uridine phosphorylases"/>
    <property type="match status" value="1"/>
</dbReference>